<dbReference type="Pfam" id="PF02048">
    <property type="entry name" value="Enterotoxin_ST"/>
    <property type="match status" value="1"/>
</dbReference>
<evidence type="ECO:0000313" key="2">
    <source>
        <dbReference type="Proteomes" id="UP000670947"/>
    </source>
</evidence>
<dbReference type="Proteomes" id="UP000670947">
    <property type="component" value="Unassembled WGS sequence"/>
</dbReference>
<accession>A0ABS3WHA1</accession>
<reference evidence="1 2" key="1">
    <citation type="submission" date="2021-03" db="EMBL/GenBank/DDBJ databases">
        <title>Paenibacillus artemisicola MWE-103 whole genome sequence.</title>
        <authorList>
            <person name="Ham Y.J."/>
        </authorList>
    </citation>
    <scope>NUCLEOTIDE SEQUENCE [LARGE SCALE GENOMIC DNA]</scope>
    <source>
        <strain evidence="1 2">MWE-103</strain>
    </source>
</reference>
<protein>
    <submittedName>
        <fullName evidence="1">ST-I family heat-stable enterotoxin</fullName>
    </submittedName>
</protein>
<proteinExistence type="predicted"/>
<organism evidence="1 2">
    <name type="scientific">Paenibacillus artemisiicola</name>
    <dbReference type="NCBI Taxonomy" id="1172618"/>
    <lineage>
        <taxon>Bacteria</taxon>
        <taxon>Bacillati</taxon>
        <taxon>Bacillota</taxon>
        <taxon>Bacilli</taxon>
        <taxon>Bacillales</taxon>
        <taxon>Paenibacillaceae</taxon>
        <taxon>Paenibacillus</taxon>
    </lineage>
</organism>
<name>A0ABS3WHA1_9BACL</name>
<dbReference type="InterPro" id="IPR001489">
    <property type="entry name" value="Heat-stable_enterotox_STa"/>
</dbReference>
<keyword evidence="2" id="KW-1185">Reference proteome</keyword>
<comment type="caution">
    <text evidence="1">The sequence shown here is derived from an EMBL/GenBank/DDBJ whole genome shotgun (WGS) entry which is preliminary data.</text>
</comment>
<dbReference type="EMBL" id="JAGGDJ010000038">
    <property type="protein sequence ID" value="MBO7747706.1"/>
    <property type="molecule type" value="Genomic_DNA"/>
</dbReference>
<evidence type="ECO:0000313" key="1">
    <source>
        <dbReference type="EMBL" id="MBO7747706.1"/>
    </source>
</evidence>
<sequence>MSRARCRERRRESERIFSKWFLASQVCCSPACRGMRALLFI</sequence>
<gene>
    <name evidence="1" type="ORF">I8J29_26305</name>
</gene>